<sequence>MATVATAVEINAAATNLTEYAKKCFTHLAKQGGFTADHLQTLAGIFDETSINACVETIKADSEAFVYQGFSPALTLKLLIAAHIKMTEKKSGVPSKEVVGFNVSDFNEAMSYAIALFLTRGTNWPNIKKRSTARLVKIMDHLSGTYSIRATKPKPDDGAPEPKVITLARISAALPHITVSLFKSNVGRTLVPEDKYQLEDAPRVLLSPNVASLLVVDSSEPKGFTPHHVVLWVNYLNDKVLHSKDKKFTEPRQLVQYHSAAFNSTATDVDFRKSFCKKFDLTDASNKYLDSVVKADARCLVLLNDVPGGIFKEVLPIS</sequence>
<proteinExistence type="predicted"/>
<protein>
    <recommendedName>
        <fullName evidence="2">Nucleocapsid protein</fullName>
    </recommendedName>
</protein>
<organism evidence="1">
    <name type="scientific">Hubei bunya-like virus 2</name>
    <dbReference type="NCBI Taxonomy" id="1922847"/>
    <lineage>
        <taxon>Viruses</taxon>
        <taxon>Riboviria</taxon>
    </lineage>
</organism>
<evidence type="ECO:0008006" key="2">
    <source>
        <dbReference type="Google" id="ProtNLM"/>
    </source>
</evidence>
<reference evidence="1" key="1">
    <citation type="journal article" date="2016" name="Nature">
        <title>Redefining the invertebrate RNA virosphere.</title>
        <authorList>
            <person name="Shi M."/>
            <person name="Lin X.D."/>
            <person name="Tian J.H."/>
            <person name="Chen L.J."/>
            <person name="Chen X."/>
            <person name="Li C.X."/>
            <person name="Qin X.C."/>
            <person name="Li J."/>
            <person name="Cao J.P."/>
            <person name="Eden J.S."/>
            <person name="Buchmann J."/>
            <person name="Wang W."/>
            <person name="Xu J."/>
            <person name="Holmes E.C."/>
            <person name="Zhang Y.Z."/>
        </authorList>
    </citation>
    <scope>NUCLEOTIDE SEQUENCE</scope>
    <source>
        <strain evidence="1">QTM26385</strain>
    </source>
</reference>
<dbReference type="Pfam" id="PF05733">
    <property type="entry name" value="Tenui_N"/>
    <property type="match status" value="1"/>
</dbReference>
<accession>A0A1L3KPG3</accession>
<dbReference type="InterPro" id="IPR009522">
    <property type="entry name" value="Capsid_Phlebovir/Tenuivir"/>
</dbReference>
<evidence type="ECO:0000313" key="1">
    <source>
        <dbReference type="EMBL" id="APG79270.1"/>
    </source>
</evidence>
<name>A0A1L3KPG3_9VIRU</name>
<dbReference type="EMBL" id="KX884781">
    <property type="protein sequence ID" value="APG79270.1"/>
    <property type="molecule type" value="Genomic_RNA"/>
</dbReference>
<dbReference type="GO" id="GO:0003723">
    <property type="term" value="F:RNA binding"/>
    <property type="evidence" value="ECO:0007669"/>
    <property type="project" value="InterPro"/>
</dbReference>